<keyword evidence="3" id="KW-1185">Reference proteome</keyword>
<evidence type="ECO:0000313" key="3">
    <source>
        <dbReference type="Proteomes" id="UP000825051"/>
    </source>
</evidence>
<dbReference type="EMBL" id="CP080507">
    <property type="protein sequence ID" value="QYM80084.1"/>
    <property type="molecule type" value="Genomic_DNA"/>
</dbReference>
<proteinExistence type="predicted"/>
<keyword evidence="1" id="KW-0812">Transmembrane</keyword>
<feature type="transmembrane region" description="Helical" evidence="1">
    <location>
        <begin position="57"/>
        <end position="76"/>
    </location>
</feature>
<dbReference type="RefSeq" id="WP_220164761.1">
    <property type="nucleotide sequence ID" value="NZ_CP080507.1"/>
</dbReference>
<dbReference type="Pfam" id="PF06170">
    <property type="entry name" value="DUF983"/>
    <property type="match status" value="1"/>
</dbReference>
<dbReference type="InterPro" id="IPR009325">
    <property type="entry name" value="DUF983"/>
</dbReference>
<dbReference type="Proteomes" id="UP000825051">
    <property type="component" value="Chromosome"/>
</dbReference>
<sequence>MHVTRSQIIQRGFTHRCPNCGGRTLFRAGTMFKVNRACTACGLPIERDEGSFLGSMALNYGVTVLVYLLPLVVLGATGVLSAKVALIAGLVGAFVFPALFYRSSRSWWIMCYYFFLPQHLPANRRAVRADEDENI</sequence>
<evidence type="ECO:0000313" key="2">
    <source>
        <dbReference type="EMBL" id="QYM80084.1"/>
    </source>
</evidence>
<feature type="transmembrane region" description="Helical" evidence="1">
    <location>
        <begin position="82"/>
        <end position="101"/>
    </location>
</feature>
<reference evidence="2" key="1">
    <citation type="submission" date="2021-08" db="EMBL/GenBank/DDBJ databases">
        <title>Genome of a novel bacterium of the phylum Verrucomicrobia, Oleiharenicola sp. KSB-15.</title>
        <authorList>
            <person name="Chung J.-H."/>
            <person name="Ahn J.-H."/>
            <person name="Yoon Y."/>
            <person name="Kim D.-Y."/>
            <person name="An S.-H."/>
            <person name="Park I."/>
            <person name="Yeon J."/>
        </authorList>
    </citation>
    <scope>NUCLEOTIDE SEQUENCE</scope>
    <source>
        <strain evidence="2">KSB-15</strain>
    </source>
</reference>
<protein>
    <submittedName>
        <fullName evidence="2">DUF983 domain-containing protein</fullName>
    </submittedName>
</protein>
<keyword evidence="1" id="KW-1133">Transmembrane helix</keyword>
<evidence type="ECO:0000256" key="1">
    <source>
        <dbReference type="SAM" id="Phobius"/>
    </source>
</evidence>
<dbReference type="AlphaFoldDB" id="A0A8F9TVM2"/>
<dbReference type="KEGG" id="ole:K0B96_05565"/>
<organism evidence="2 3">
    <name type="scientific">Horticoccus luteus</name>
    <dbReference type="NCBI Taxonomy" id="2862869"/>
    <lineage>
        <taxon>Bacteria</taxon>
        <taxon>Pseudomonadati</taxon>
        <taxon>Verrucomicrobiota</taxon>
        <taxon>Opitutia</taxon>
        <taxon>Opitutales</taxon>
        <taxon>Opitutaceae</taxon>
        <taxon>Horticoccus</taxon>
    </lineage>
</organism>
<accession>A0A8F9TVM2</accession>
<name>A0A8F9TVM2_9BACT</name>
<keyword evidence="1" id="KW-0472">Membrane</keyword>
<gene>
    <name evidence="2" type="ORF">K0B96_05565</name>
</gene>